<dbReference type="RefSeq" id="WP_231448534.1">
    <property type="nucleotide sequence ID" value="NZ_JAJOMB010000024.1"/>
</dbReference>
<dbReference type="SUPFAM" id="SSF47336">
    <property type="entry name" value="ACP-like"/>
    <property type="match status" value="1"/>
</dbReference>
<organism evidence="4 5">
    <name type="scientific">Kineosporia babensis</name>
    <dbReference type="NCBI Taxonomy" id="499548"/>
    <lineage>
        <taxon>Bacteria</taxon>
        <taxon>Bacillati</taxon>
        <taxon>Actinomycetota</taxon>
        <taxon>Actinomycetes</taxon>
        <taxon>Kineosporiales</taxon>
        <taxon>Kineosporiaceae</taxon>
        <taxon>Kineosporia</taxon>
    </lineage>
</organism>
<dbReference type="PROSITE" id="PS00012">
    <property type="entry name" value="PHOSPHOPANTETHEINE"/>
    <property type="match status" value="1"/>
</dbReference>
<protein>
    <submittedName>
        <fullName evidence="4">Acyl carrier protein</fullName>
    </submittedName>
</protein>
<dbReference type="GO" id="GO:0031177">
    <property type="term" value="F:phosphopantetheine binding"/>
    <property type="evidence" value="ECO:0007669"/>
    <property type="project" value="InterPro"/>
</dbReference>
<evidence type="ECO:0000256" key="1">
    <source>
        <dbReference type="ARBA" id="ARBA00022450"/>
    </source>
</evidence>
<evidence type="ECO:0000313" key="4">
    <source>
        <dbReference type="EMBL" id="MCD5315713.1"/>
    </source>
</evidence>
<dbReference type="InterPro" id="IPR036736">
    <property type="entry name" value="ACP-like_sf"/>
</dbReference>
<feature type="domain" description="Carrier" evidence="3">
    <location>
        <begin position="4"/>
        <end position="82"/>
    </location>
</feature>
<dbReference type="InterPro" id="IPR006162">
    <property type="entry name" value="Ppantetheine_attach_site"/>
</dbReference>
<evidence type="ECO:0000313" key="5">
    <source>
        <dbReference type="Proteomes" id="UP001138997"/>
    </source>
</evidence>
<accession>A0A9X1NKA1</accession>
<dbReference type="Proteomes" id="UP001138997">
    <property type="component" value="Unassembled WGS sequence"/>
</dbReference>
<dbReference type="InterPro" id="IPR009081">
    <property type="entry name" value="PP-bd_ACP"/>
</dbReference>
<comment type="caution">
    <text evidence="4">The sequence shown here is derived from an EMBL/GenBank/DDBJ whole genome shotgun (WGS) entry which is preliminary data.</text>
</comment>
<dbReference type="Gene3D" id="1.10.1200.10">
    <property type="entry name" value="ACP-like"/>
    <property type="match status" value="1"/>
</dbReference>
<keyword evidence="1" id="KW-0596">Phosphopantetheine</keyword>
<dbReference type="EMBL" id="JAJOMB010000024">
    <property type="protein sequence ID" value="MCD5315713.1"/>
    <property type="molecule type" value="Genomic_DNA"/>
</dbReference>
<dbReference type="Pfam" id="PF00550">
    <property type="entry name" value="PP-binding"/>
    <property type="match status" value="1"/>
</dbReference>
<proteinExistence type="predicted"/>
<reference evidence="4" key="1">
    <citation type="submission" date="2021-11" db="EMBL/GenBank/DDBJ databases">
        <title>Streptomyces corallinus and Kineosporia corallina sp. nov., two new coral-derived marine actinobacteria.</title>
        <authorList>
            <person name="Buangrab K."/>
            <person name="Sutthacheep M."/>
            <person name="Yeemin T."/>
            <person name="Harunari E."/>
            <person name="Igarashi Y."/>
            <person name="Sripreechasak P."/>
            <person name="Kanchanasin P."/>
            <person name="Tanasupawat S."/>
            <person name="Phongsopitanun W."/>
        </authorList>
    </citation>
    <scope>NUCLEOTIDE SEQUENCE</scope>
    <source>
        <strain evidence="4">JCM 31032</strain>
    </source>
</reference>
<dbReference type="SMART" id="SM00823">
    <property type="entry name" value="PKS_PP"/>
    <property type="match status" value="1"/>
</dbReference>
<dbReference type="PROSITE" id="PS50075">
    <property type="entry name" value="CARRIER"/>
    <property type="match status" value="1"/>
</dbReference>
<evidence type="ECO:0000256" key="2">
    <source>
        <dbReference type="ARBA" id="ARBA00022553"/>
    </source>
</evidence>
<sequence>MSTPITLTDLEDIMRRCAGEDETTSPLEQGPHEPFDELGYDSLALLETLNHIQRDYGVQISDDELDSAKTPRQLLDLVNRRLGVA</sequence>
<keyword evidence="5" id="KW-1185">Reference proteome</keyword>
<dbReference type="InterPro" id="IPR020806">
    <property type="entry name" value="PKS_PP-bd"/>
</dbReference>
<keyword evidence="2" id="KW-0597">Phosphoprotein</keyword>
<name>A0A9X1NKA1_9ACTN</name>
<gene>
    <name evidence="4" type="ORF">LR394_32940</name>
</gene>
<dbReference type="AlphaFoldDB" id="A0A9X1NKA1"/>
<evidence type="ECO:0000259" key="3">
    <source>
        <dbReference type="PROSITE" id="PS50075"/>
    </source>
</evidence>